<dbReference type="PANTHER" id="PTHR11475:SF4">
    <property type="entry name" value="CHORION PEROXIDASE"/>
    <property type="match status" value="1"/>
</dbReference>
<protein>
    <submittedName>
        <fullName evidence="5">Heme peroxidase</fullName>
    </submittedName>
</protein>
<name>A0A2G9UPH4_TELCI</name>
<proteinExistence type="predicted"/>
<dbReference type="GO" id="GO:0020037">
    <property type="term" value="F:heme binding"/>
    <property type="evidence" value="ECO:0007669"/>
    <property type="project" value="InterPro"/>
</dbReference>
<dbReference type="InterPro" id="IPR019791">
    <property type="entry name" value="Haem_peroxidase_animal"/>
</dbReference>
<accession>A0A2G9UPH4</accession>
<dbReference type="AlphaFoldDB" id="A0A2G9UPH4"/>
<reference evidence="5 6" key="1">
    <citation type="submission" date="2015-09" db="EMBL/GenBank/DDBJ databases">
        <title>Draft genome of the parasitic nematode Teladorsagia circumcincta isolate WARC Sus (inbred).</title>
        <authorList>
            <person name="Mitreva M."/>
        </authorList>
    </citation>
    <scope>NUCLEOTIDE SEQUENCE [LARGE SCALE GENOMIC DNA]</scope>
    <source>
        <strain evidence="5 6">S</strain>
    </source>
</reference>
<dbReference type="PRINTS" id="PR00457">
    <property type="entry name" value="ANPEROXIDASE"/>
</dbReference>
<keyword evidence="3 5" id="KW-0560">Oxidoreductase</keyword>
<comment type="subcellular location">
    <subcellularLocation>
        <location evidence="1">Secreted</location>
    </subcellularLocation>
</comment>
<dbReference type="InterPro" id="IPR037120">
    <property type="entry name" value="Haem_peroxidase_sf_animal"/>
</dbReference>
<keyword evidence="3 5" id="KW-0575">Peroxidase</keyword>
<dbReference type="GO" id="GO:0005576">
    <property type="term" value="C:extracellular region"/>
    <property type="evidence" value="ECO:0007669"/>
    <property type="project" value="UniProtKB-SubCell"/>
</dbReference>
<dbReference type="Proteomes" id="UP000230423">
    <property type="component" value="Unassembled WGS sequence"/>
</dbReference>
<dbReference type="PANTHER" id="PTHR11475">
    <property type="entry name" value="OXIDASE/PEROXIDASE"/>
    <property type="match status" value="1"/>
</dbReference>
<dbReference type="EMBL" id="KZ345765">
    <property type="protein sequence ID" value="PIO72117.1"/>
    <property type="molecule type" value="Genomic_DNA"/>
</dbReference>
<evidence type="ECO:0000256" key="3">
    <source>
        <dbReference type="ARBA" id="ARBA00022559"/>
    </source>
</evidence>
<dbReference type="InterPro" id="IPR010255">
    <property type="entry name" value="Haem_peroxidase_sf"/>
</dbReference>
<gene>
    <name evidence="5" type="ORF">TELCIR_05964</name>
</gene>
<keyword evidence="2" id="KW-0964">Secreted</keyword>
<evidence type="ECO:0000313" key="6">
    <source>
        <dbReference type="Proteomes" id="UP000230423"/>
    </source>
</evidence>
<dbReference type="GO" id="GO:0006979">
    <property type="term" value="P:response to oxidative stress"/>
    <property type="evidence" value="ECO:0007669"/>
    <property type="project" value="InterPro"/>
</dbReference>
<organism evidence="5 6">
    <name type="scientific">Teladorsagia circumcincta</name>
    <name type="common">Brown stomach worm</name>
    <name type="synonym">Ostertagia circumcincta</name>
    <dbReference type="NCBI Taxonomy" id="45464"/>
    <lineage>
        <taxon>Eukaryota</taxon>
        <taxon>Metazoa</taxon>
        <taxon>Ecdysozoa</taxon>
        <taxon>Nematoda</taxon>
        <taxon>Chromadorea</taxon>
        <taxon>Rhabditida</taxon>
        <taxon>Rhabditina</taxon>
        <taxon>Rhabditomorpha</taxon>
        <taxon>Strongyloidea</taxon>
        <taxon>Trichostrongylidae</taxon>
        <taxon>Teladorsagia</taxon>
    </lineage>
</organism>
<dbReference type="Pfam" id="PF03098">
    <property type="entry name" value="An_peroxidase"/>
    <property type="match status" value="3"/>
</dbReference>
<dbReference type="GO" id="GO:0004601">
    <property type="term" value="F:peroxidase activity"/>
    <property type="evidence" value="ECO:0007669"/>
    <property type="project" value="UniProtKB-KW"/>
</dbReference>
<sequence length="293" mass="33558">MLTLHTIFLREHNKIASEMQERRPEWDDEKVFQETRRILIAIFQHVTYNEYLPVVIGRQLYESKALRPLSTGFFTGMLTLHTIFLREHNKIAAEMQERRPEWDDEKVFQETRRILIAIFQHVTYNEYLPVVIGRQLYERKALRPLSTGFFTGQAGCPMMRAGLRMTSPMRNQVLAGRGAPLGGIDLAAVNTQRGRDVGLRPYMDYVKALPRRSPGIGRTTSALRRLYANMEDVDLYAGLLTERAVSGGLVGPTAAEIIADQFRNLKVADRFYYENHVPGTQGFNEGKIFTASF</sequence>
<evidence type="ECO:0000256" key="2">
    <source>
        <dbReference type="ARBA" id="ARBA00022525"/>
    </source>
</evidence>
<dbReference type="Gene3D" id="1.10.640.10">
    <property type="entry name" value="Haem peroxidase domain superfamily, animal type"/>
    <property type="match status" value="3"/>
</dbReference>
<evidence type="ECO:0000256" key="1">
    <source>
        <dbReference type="ARBA" id="ARBA00004613"/>
    </source>
</evidence>
<evidence type="ECO:0000313" key="5">
    <source>
        <dbReference type="EMBL" id="PIO72117.1"/>
    </source>
</evidence>
<keyword evidence="4" id="KW-0325">Glycoprotein</keyword>
<dbReference type="SUPFAM" id="SSF48113">
    <property type="entry name" value="Heme-dependent peroxidases"/>
    <property type="match status" value="2"/>
</dbReference>
<keyword evidence="6" id="KW-1185">Reference proteome</keyword>
<evidence type="ECO:0000256" key="4">
    <source>
        <dbReference type="ARBA" id="ARBA00023180"/>
    </source>
</evidence>
<dbReference type="PROSITE" id="PS50292">
    <property type="entry name" value="PEROXIDASE_3"/>
    <property type="match status" value="1"/>
</dbReference>
<dbReference type="OrthoDB" id="823504at2759"/>